<dbReference type="EMBL" id="AICP01000019">
    <property type="protein sequence ID" value="EID23597.1"/>
    <property type="molecule type" value="Genomic_DNA"/>
</dbReference>
<feature type="transmembrane region" description="Helical" evidence="2">
    <location>
        <begin position="125"/>
        <end position="143"/>
    </location>
</feature>
<evidence type="ECO:0000313" key="3">
    <source>
        <dbReference type="EMBL" id="EID23597.1"/>
    </source>
</evidence>
<keyword evidence="2" id="KW-0812">Transmembrane</keyword>
<evidence type="ECO:0000256" key="2">
    <source>
        <dbReference type="SAM" id="Phobius"/>
    </source>
</evidence>
<keyword evidence="2" id="KW-0472">Membrane</keyword>
<sequence length="207" mass="23078">MLRPHSLVVASLVSLLIQEALRIRTTTVPSRAWTAGSTRPRSALPTSPPNLRSKREGGATWLLPPHCPIRKEMLCMYNNRPYVSEPLIAKIGQRIALLLTYLSLFGVGFVAVTAVTVAYSVPFGWALMAFAVLAILGVFTGYYRFEWISLPFMITLCAIMAVTLWPVTTGFAVWLLIAAISQMIYRLIYLTFIAKALRKLSDRVNDD</sequence>
<comment type="caution">
    <text evidence="3">The sequence shown here is derived from an EMBL/GenBank/DDBJ whole genome shotgun (WGS) entry which is preliminary data.</text>
</comment>
<evidence type="ECO:0000256" key="1">
    <source>
        <dbReference type="SAM" id="MobiDB-lite"/>
    </source>
</evidence>
<accession>I0SJP4</accession>
<feature type="transmembrane region" description="Helical" evidence="2">
    <location>
        <begin position="173"/>
        <end position="193"/>
    </location>
</feature>
<gene>
    <name evidence="3" type="ORF">HMPREF1043_0011</name>
</gene>
<proteinExistence type="predicted"/>
<reference evidence="3 4" key="1">
    <citation type="submission" date="2012-01" db="EMBL/GenBank/DDBJ databases">
        <authorList>
            <person name="Harkins D.M."/>
            <person name="Madupu R."/>
            <person name="Durkin A.S."/>
            <person name="Torralba M."/>
            <person name="Methe B."/>
            <person name="Sutton G.G."/>
            <person name="Nelson K.E."/>
        </authorList>
    </citation>
    <scope>NUCLEOTIDE SEQUENCE [LARGE SCALE GENOMIC DNA]</scope>
    <source>
        <strain evidence="3 4">CCUG 39159</strain>
    </source>
</reference>
<feature type="transmembrane region" description="Helical" evidence="2">
    <location>
        <begin position="95"/>
        <end position="119"/>
    </location>
</feature>
<feature type="transmembrane region" description="Helical" evidence="2">
    <location>
        <begin position="150"/>
        <end position="167"/>
    </location>
</feature>
<organism evidence="3 4">
    <name type="scientific">Streptococcus anginosus subsp. whileyi CCUG 39159</name>
    <dbReference type="NCBI Taxonomy" id="1095729"/>
    <lineage>
        <taxon>Bacteria</taxon>
        <taxon>Bacillati</taxon>
        <taxon>Bacillota</taxon>
        <taxon>Bacilli</taxon>
        <taxon>Lactobacillales</taxon>
        <taxon>Streptococcaceae</taxon>
        <taxon>Streptococcus</taxon>
        <taxon>Streptococcus anginosus group</taxon>
    </lineage>
</organism>
<keyword evidence="4" id="KW-1185">Reference proteome</keyword>
<keyword evidence="2" id="KW-1133">Transmembrane helix</keyword>
<dbReference type="PATRIC" id="fig|1095729.3.peg.339"/>
<evidence type="ECO:0000313" key="4">
    <source>
        <dbReference type="Proteomes" id="UP000003245"/>
    </source>
</evidence>
<dbReference type="AlphaFoldDB" id="I0SJP4"/>
<protein>
    <submittedName>
        <fullName evidence="3">Uncharacterized protein</fullName>
    </submittedName>
</protein>
<feature type="region of interest" description="Disordered" evidence="1">
    <location>
        <begin position="32"/>
        <end position="57"/>
    </location>
</feature>
<name>I0SJP4_STRAP</name>
<dbReference type="Proteomes" id="UP000003245">
    <property type="component" value="Unassembled WGS sequence"/>
</dbReference>